<evidence type="ECO:0000313" key="4">
    <source>
        <dbReference type="Proteomes" id="UP000297564"/>
    </source>
</evidence>
<dbReference type="PANTHER" id="PTHR33741:SF5">
    <property type="entry name" value="TRANSMEMBRANE PROTEIN DDB_G0269096-RELATED"/>
    <property type="match status" value="1"/>
</dbReference>
<feature type="transmembrane region" description="Helical" evidence="1">
    <location>
        <begin position="40"/>
        <end position="66"/>
    </location>
</feature>
<evidence type="ECO:0000313" key="3">
    <source>
        <dbReference type="EMBL" id="TFZ04323.1"/>
    </source>
</evidence>
<dbReference type="InterPro" id="IPR058581">
    <property type="entry name" value="TM_HPP"/>
</dbReference>
<evidence type="ECO:0000259" key="2">
    <source>
        <dbReference type="Pfam" id="PF04982"/>
    </source>
</evidence>
<proteinExistence type="predicted"/>
<reference evidence="3 4" key="1">
    <citation type="submission" date="2019-03" db="EMBL/GenBank/DDBJ databases">
        <title>Ramlibacter rhizophilus CCTCC AB2015357, whole genome shotgun sequence.</title>
        <authorList>
            <person name="Zhang X."/>
            <person name="Feng G."/>
            <person name="Zhu H."/>
        </authorList>
    </citation>
    <scope>NUCLEOTIDE SEQUENCE [LARGE SCALE GENOMIC DNA]</scope>
    <source>
        <strain evidence="3 4">CCTCC AB2015357</strain>
    </source>
</reference>
<name>A0A4Z0BYJ6_9BURK</name>
<feature type="transmembrane region" description="Helical" evidence="1">
    <location>
        <begin position="72"/>
        <end position="90"/>
    </location>
</feature>
<keyword evidence="1" id="KW-1133">Transmembrane helix</keyword>
<accession>A0A4Z0BYJ6</accession>
<dbReference type="InterPro" id="IPR007065">
    <property type="entry name" value="HPP"/>
</dbReference>
<dbReference type="AlphaFoldDB" id="A0A4Z0BYJ6"/>
<evidence type="ECO:0000256" key="1">
    <source>
        <dbReference type="SAM" id="Phobius"/>
    </source>
</evidence>
<keyword evidence="4" id="KW-1185">Reference proteome</keyword>
<dbReference type="EMBL" id="SMLL01000001">
    <property type="protein sequence ID" value="TFZ04323.1"/>
    <property type="molecule type" value="Genomic_DNA"/>
</dbReference>
<keyword evidence="1" id="KW-0812">Transmembrane</keyword>
<dbReference type="PANTHER" id="PTHR33741">
    <property type="entry name" value="TRANSMEMBRANE PROTEIN DDB_G0269096-RELATED"/>
    <property type="match status" value="1"/>
</dbReference>
<organism evidence="3 4">
    <name type="scientific">Ramlibacter rhizophilus</name>
    <dbReference type="NCBI Taxonomy" id="1781167"/>
    <lineage>
        <taxon>Bacteria</taxon>
        <taxon>Pseudomonadati</taxon>
        <taxon>Pseudomonadota</taxon>
        <taxon>Betaproteobacteria</taxon>
        <taxon>Burkholderiales</taxon>
        <taxon>Comamonadaceae</taxon>
        <taxon>Ramlibacter</taxon>
    </lineage>
</organism>
<dbReference type="OrthoDB" id="9811720at2"/>
<feature type="transmembrane region" description="Helical" evidence="1">
    <location>
        <begin position="119"/>
        <end position="138"/>
    </location>
</feature>
<keyword evidence="1" id="KW-0472">Membrane</keyword>
<feature type="transmembrane region" description="Helical" evidence="1">
    <location>
        <begin position="167"/>
        <end position="186"/>
    </location>
</feature>
<gene>
    <name evidence="3" type="ORF">EZ242_00755</name>
</gene>
<dbReference type="Proteomes" id="UP000297564">
    <property type="component" value="Unassembled WGS sequence"/>
</dbReference>
<feature type="domain" description="HPP transmembrane region" evidence="2">
    <location>
        <begin position="42"/>
        <end position="192"/>
    </location>
</feature>
<comment type="caution">
    <text evidence="3">The sequence shown here is derived from an EMBL/GenBank/DDBJ whole genome shotgun (WGS) entry which is preliminary data.</text>
</comment>
<protein>
    <submittedName>
        <fullName evidence="3">HPP family protein</fullName>
    </submittedName>
</protein>
<dbReference type="RefSeq" id="WP_135283205.1">
    <property type="nucleotide sequence ID" value="NZ_SMLL01000001.1"/>
</dbReference>
<sequence>MPAFIQRSLRKPVRKFAGRLRALRRVSRGRSLRPLAHMPVLLRDIVLGTTGMAFGLLVTVWITRLATGDPTLWWIGPMGTTALLLFFVPASPLVRPWAVIGGHLVSALVGLGMHQALPATAEVGVLAGVLAAVAMFALRCLHPPGIAIAVISALEGTGVPAPDWLGVVWPVLVGSVVMVALGLAFNRLLRRGHAPRATARRGGLRRQPLGLLSSDIEAALASFGEPLDIDPRDLEEVLRRAELNARRRQAGLR</sequence>
<dbReference type="Pfam" id="PF04982">
    <property type="entry name" value="TM_HPP"/>
    <property type="match status" value="1"/>
</dbReference>